<dbReference type="EMBL" id="LOXM01000302">
    <property type="protein sequence ID" value="KVG51744.1"/>
    <property type="molecule type" value="Genomic_DNA"/>
</dbReference>
<proteinExistence type="predicted"/>
<name>A0A103QLR2_9BURK</name>
<dbReference type="AlphaFoldDB" id="A0A103QLR2"/>
<protein>
    <submittedName>
        <fullName evidence="1">Uncharacterized protein</fullName>
    </submittedName>
</protein>
<dbReference type="Proteomes" id="UP000064029">
    <property type="component" value="Unassembled WGS sequence"/>
</dbReference>
<comment type="caution">
    <text evidence="1">The sequence shown here is derived from an EMBL/GenBank/DDBJ whole genome shotgun (WGS) entry which is preliminary data.</text>
</comment>
<organism evidence="1 2">
    <name type="scientific">Burkholderia ubonensis</name>
    <dbReference type="NCBI Taxonomy" id="101571"/>
    <lineage>
        <taxon>Bacteria</taxon>
        <taxon>Pseudomonadati</taxon>
        <taxon>Pseudomonadota</taxon>
        <taxon>Betaproteobacteria</taxon>
        <taxon>Burkholderiales</taxon>
        <taxon>Burkholderiaceae</taxon>
        <taxon>Burkholderia</taxon>
        <taxon>Burkholderia cepacia complex</taxon>
    </lineage>
</organism>
<reference evidence="1 2" key="1">
    <citation type="submission" date="2015-11" db="EMBL/GenBank/DDBJ databases">
        <title>Expanding the genomic diversity of Burkholderia species for the development of highly accurate diagnostics.</title>
        <authorList>
            <person name="Sahl J."/>
            <person name="Keim P."/>
            <person name="Wagner D."/>
        </authorList>
    </citation>
    <scope>NUCLEOTIDE SEQUENCE [LARGE SCALE GENOMIC DNA]</scope>
    <source>
        <strain evidence="1 2">MSMB2036</strain>
    </source>
</reference>
<gene>
    <name evidence="1" type="ORF">WJ33_11100</name>
</gene>
<evidence type="ECO:0000313" key="2">
    <source>
        <dbReference type="Proteomes" id="UP000064029"/>
    </source>
</evidence>
<sequence length="95" mass="10182">MLVHTKIEAMEKAGIALLACGKAAEAANSWIGAKGLCAQFGCERQRCSFLDRLVSLYAKAGLKTEARAYELEKDPLFAARQRGAVAASAAHESRI</sequence>
<dbReference type="RefSeq" id="WP_157636174.1">
    <property type="nucleotide sequence ID" value="NZ_LOXM01000302.1"/>
</dbReference>
<accession>A0A103QLR2</accession>
<evidence type="ECO:0000313" key="1">
    <source>
        <dbReference type="EMBL" id="KVG51744.1"/>
    </source>
</evidence>